<sequence length="481" mass="55019">MSDHNPENIPNYRECIDAFLSTPGSKVAFIKGLSGTGKSTRLVPDLQARCYARKLPLLCLQPSYATAKSVCEAFNNRKDKSDRPGRMRAEEDVRNVNFALKESSMKHYVARDFCRDNQDMDLWTTSGCTEVVVVLDNMAPAQTYWDVLCFEQVRLWMERLRKGDSKISLSLVIMVSTPALPDEVVPYENFPGYVVMQWTTNWIPAHDTFHLSTPESTNRWTVKYHKIKEAYPSPQPGDLAQSIVCLTSDIASVDIGETINSQPDMSAYFMDSTCTSDNLKFHMATQSRKTRVVLFAENEMRSIDMPLSSCIAIICFADTFQWRQDDYSKRFMPMSTTAHMNDKRWAIHLAYKAYYTDNSMQPTVLVETLTKPDGRASPDPELRCCLLTMLFLAIDWWPGRDPTSIPILDRLYHPVVLGEMTGRLCILGALSGYRFAEDKTYALTEPRAVEAARLLEPWPKICPTWIIKWHGFWLPCNRRMT</sequence>
<accession>A0ABR1V2Q2</accession>
<evidence type="ECO:0000313" key="2">
    <source>
        <dbReference type="Proteomes" id="UP001433268"/>
    </source>
</evidence>
<dbReference type="Proteomes" id="UP001433268">
    <property type="component" value="Unassembled WGS sequence"/>
</dbReference>
<comment type="caution">
    <text evidence="1">The sequence shown here is derived from an EMBL/GenBank/DDBJ whole genome shotgun (WGS) entry which is preliminary data.</text>
</comment>
<name>A0ABR1V2Q2_9PEZI</name>
<dbReference type="EMBL" id="JAQQWN010000009">
    <property type="protein sequence ID" value="KAK8065470.1"/>
    <property type="molecule type" value="Genomic_DNA"/>
</dbReference>
<proteinExistence type="predicted"/>
<evidence type="ECO:0000313" key="1">
    <source>
        <dbReference type="EMBL" id="KAK8065470.1"/>
    </source>
</evidence>
<dbReference type="RefSeq" id="XP_066662223.1">
    <property type="nucleotide sequence ID" value="XM_066816531.1"/>
</dbReference>
<organism evidence="1 2">
    <name type="scientific">Apiospora hydei</name>
    <dbReference type="NCBI Taxonomy" id="1337664"/>
    <lineage>
        <taxon>Eukaryota</taxon>
        <taxon>Fungi</taxon>
        <taxon>Dikarya</taxon>
        <taxon>Ascomycota</taxon>
        <taxon>Pezizomycotina</taxon>
        <taxon>Sordariomycetes</taxon>
        <taxon>Xylariomycetidae</taxon>
        <taxon>Amphisphaeriales</taxon>
        <taxon>Apiosporaceae</taxon>
        <taxon>Apiospora</taxon>
    </lineage>
</organism>
<gene>
    <name evidence="1" type="ORF">PG997_012217</name>
</gene>
<protein>
    <submittedName>
        <fullName evidence="1">Uncharacterized protein</fullName>
    </submittedName>
</protein>
<reference evidence="1 2" key="1">
    <citation type="submission" date="2023-01" db="EMBL/GenBank/DDBJ databases">
        <title>Analysis of 21 Apiospora genomes using comparative genomics revels a genus with tremendous synthesis potential of carbohydrate active enzymes and secondary metabolites.</title>
        <authorList>
            <person name="Sorensen T."/>
        </authorList>
    </citation>
    <scope>NUCLEOTIDE SEQUENCE [LARGE SCALE GENOMIC DNA]</scope>
    <source>
        <strain evidence="1 2">CBS 114990</strain>
    </source>
</reference>
<keyword evidence="2" id="KW-1185">Reference proteome</keyword>
<dbReference type="GeneID" id="92049591"/>